<dbReference type="OrthoDB" id="19690at2759"/>
<evidence type="ECO:0000313" key="2">
    <source>
        <dbReference type="EMBL" id="KAF8403978.1"/>
    </source>
</evidence>
<evidence type="ECO:0000259" key="1">
    <source>
        <dbReference type="Pfam" id="PF00085"/>
    </source>
</evidence>
<dbReference type="Proteomes" id="UP000655225">
    <property type="component" value="Unassembled WGS sequence"/>
</dbReference>
<dbReference type="CDD" id="cd02999">
    <property type="entry name" value="PDI_a_ERp44_like"/>
    <property type="match status" value="1"/>
</dbReference>
<accession>A0A835DHU0</accession>
<name>A0A835DHU0_TETSI</name>
<dbReference type="OMA" id="PNIYHVA"/>
<dbReference type="PANTHER" id="PTHR47126">
    <property type="entry name" value="5'-ADENYLYLSULFATE REDUCTASE-LIKE 7"/>
    <property type="match status" value="1"/>
</dbReference>
<dbReference type="Gene3D" id="3.40.30.10">
    <property type="entry name" value="Glutaredoxin"/>
    <property type="match status" value="1"/>
</dbReference>
<reference evidence="2 3" key="1">
    <citation type="submission" date="2020-04" db="EMBL/GenBank/DDBJ databases">
        <title>Plant Genome Project.</title>
        <authorList>
            <person name="Zhang R.-G."/>
        </authorList>
    </citation>
    <scope>NUCLEOTIDE SEQUENCE [LARGE SCALE GENOMIC DNA]</scope>
    <source>
        <strain evidence="2">YNK0</strain>
        <tissue evidence="2">Leaf</tissue>
    </source>
</reference>
<keyword evidence="3" id="KW-1185">Reference proteome</keyword>
<proteinExistence type="predicted"/>
<dbReference type="AlphaFoldDB" id="A0A835DHU0"/>
<evidence type="ECO:0000313" key="3">
    <source>
        <dbReference type="Proteomes" id="UP000655225"/>
    </source>
</evidence>
<feature type="domain" description="Thioredoxin" evidence="1">
    <location>
        <begin position="4"/>
        <end position="98"/>
    </location>
</feature>
<protein>
    <recommendedName>
        <fullName evidence="1">Thioredoxin domain-containing protein</fullName>
    </recommendedName>
</protein>
<sequence length="108" mass="12438">MVDKESLDRALSSSQRNVYTAVLFYASWCPFSHGVRSTFNVLSSMFPQIRHLAVEQSSAMPSVFSRYGIRSLPSILMVNQTARVWYYGAKDLCSLVHFYKRITGRWFS</sequence>
<dbReference type="Pfam" id="PF00085">
    <property type="entry name" value="Thioredoxin"/>
    <property type="match status" value="1"/>
</dbReference>
<dbReference type="InterPro" id="IPR044794">
    <property type="entry name" value="APRL5/7"/>
</dbReference>
<dbReference type="PANTHER" id="PTHR47126:SF3">
    <property type="entry name" value="5'-ADENYLYLSULFATE REDUCTASE-LIKE 5"/>
    <property type="match status" value="1"/>
</dbReference>
<dbReference type="SUPFAM" id="SSF52833">
    <property type="entry name" value="Thioredoxin-like"/>
    <property type="match status" value="1"/>
</dbReference>
<gene>
    <name evidence="2" type="ORF">HHK36_012088</name>
</gene>
<dbReference type="InterPro" id="IPR036249">
    <property type="entry name" value="Thioredoxin-like_sf"/>
</dbReference>
<organism evidence="2 3">
    <name type="scientific">Tetracentron sinense</name>
    <name type="common">Spur-leaf</name>
    <dbReference type="NCBI Taxonomy" id="13715"/>
    <lineage>
        <taxon>Eukaryota</taxon>
        <taxon>Viridiplantae</taxon>
        <taxon>Streptophyta</taxon>
        <taxon>Embryophyta</taxon>
        <taxon>Tracheophyta</taxon>
        <taxon>Spermatophyta</taxon>
        <taxon>Magnoliopsida</taxon>
        <taxon>Trochodendrales</taxon>
        <taxon>Trochodendraceae</taxon>
        <taxon>Tetracentron</taxon>
    </lineage>
</organism>
<dbReference type="EMBL" id="JABCRI010000007">
    <property type="protein sequence ID" value="KAF8403978.1"/>
    <property type="molecule type" value="Genomic_DNA"/>
</dbReference>
<dbReference type="InterPro" id="IPR013766">
    <property type="entry name" value="Thioredoxin_domain"/>
</dbReference>
<comment type="caution">
    <text evidence="2">The sequence shown here is derived from an EMBL/GenBank/DDBJ whole genome shotgun (WGS) entry which is preliminary data.</text>
</comment>